<dbReference type="RefSeq" id="WP_102265811.1">
    <property type="nucleotide sequence ID" value="NZ_CALVCM010000007.1"/>
</dbReference>
<evidence type="ECO:0000256" key="1">
    <source>
        <dbReference type="SAM" id="Phobius"/>
    </source>
</evidence>
<name>A0ABT1SMV8_9FIRM</name>
<evidence type="ECO:0000313" key="2">
    <source>
        <dbReference type="EMBL" id="MCQ5122348.1"/>
    </source>
</evidence>
<accession>A0ABT1SMV8</accession>
<keyword evidence="1" id="KW-1133">Transmembrane helix</keyword>
<gene>
    <name evidence="2" type="ORF">NE663_08770</name>
</gene>
<keyword evidence="3" id="KW-1185">Reference proteome</keyword>
<dbReference type="EMBL" id="JANGCH010000013">
    <property type="protein sequence ID" value="MCQ5122348.1"/>
    <property type="molecule type" value="Genomic_DNA"/>
</dbReference>
<keyword evidence="1" id="KW-0812">Transmembrane</keyword>
<organism evidence="2 3">
    <name type="scientific">Massilicoli timonensis</name>
    <dbReference type="NCBI Taxonomy" id="2015901"/>
    <lineage>
        <taxon>Bacteria</taxon>
        <taxon>Bacillati</taxon>
        <taxon>Bacillota</taxon>
        <taxon>Erysipelotrichia</taxon>
        <taxon>Erysipelotrichales</taxon>
        <taxon>Erysipelotrichaceae</taxon>
        <taxon>Massilicoli</taxon>
    </lineage>
</organism>
<dbReference type="Proteomes" id="UP001524435">
    <property type="component" value="Unassembled WGS sequence"/>
</dbReference>
<evidence type="ECO:0000313" key="3">
    <source>
        <dbReference type="Proteomes" id="UP001524435"/>
    </source>
</evidence>
<reference evidence="2 3" key="1">
    <citation type="submission" date="2022-06" db="EMBL/GenBank/DDBJ databases">
        <title>Isolation of gut microbiota from human fecal samples.</title>
        <authorList>
            <person name="Pamer E.G."/>
            <person name="Barat B."/>
            <person name="Waligurski E."/>
            <person name="Medina S."/>
            <person name="Paddock L."/>
            <person name="Mostad J."/>
        </authorList>
    </citation>
    <scope>NUCLEOTIDE SEQUENCE [LARGE SCALE GENOMIC DNA]</scope>
    <source>
        <strain evidence="2 3">DFI.6.1</strain>
    </source>
</reference>
<protein>
    <submittedName>
        <fullName evidence="2">Amino acid permease</fullName>
    </submittedName>
</protein>
<feature type="transmembrane region" description="Helical" evidence="1">
    <location>
        <begin position="30"/>
        <end position="48"/>
    </location>
</feature>
<sequence length="116" mass="13325">MDDVKRLGYPAAIIALSALIVKLFQQYIHIPYQTTVITIIIVLALFLFGMSLNKSRKRRNPSVFKKILAILIMVLLLLIQLGYIRIALIAETFQFFGIDAFFINMIYIFCGYLFAD</sequence>
<feature type="transmembrane region" description="Helical" evidence="1">
    <location>
        <begin position="95"/>
        <end position="115"/>
    </location>
</feature>
<feature type="transmembrane region" description="Helical" evidence="1">
    <location>
        <begin position="68"/>
        <end position="89"/>
    </location>
</feature>
<feature type="transmembrane region" description="Helical" evidence="1">
    <location>
        <begin position="7"/>
        <end position="24"/>
    </location>
</feature>
<comment type="caution">
    <text evidence="2">The sequence shown here is derived from an EMBL/GenBank/DDBJ whole genome shotgun (WGS) entry which is preliminary data.</text>
</comment>
<keyword evidence="1" id="KW-0472">Membrane</keyword>
<proteinExistence type="predicted"/>